<evidence type="ECO:0000313" key="2">
    <source>
        <dbReference type="Proteomes" id="UP001060215"/>
    </source>
</evidence>
<organism evidence="1 2">
    <name type="scientific">Camellia lanceoleosa</name>
    <dbReference type="NCBI Taxonomy" id="1840588"/>
    <lineage>
        <taxon>Eukaryota</taxon>
        <taxon>Viridiplantae</taxon>
        <taxon>Streptophyta</taxon>
        <taxon>Embryophyta</taxon>
        <taxon>Tracheophyta</taxon>
        <taxon>Spermatophyta</taxon>
        <taxon>Magnoliopsida</taxon>
        <taxon>eudicotyledons</taxon>
        <taxon>Gunneridae</taxon>
        <taxon>Pentapetalae</taxon>
        <taxon>asterids</taxon>
        <taxon>Ericales</taxon>
        <taxon>Theaceae</taxon>
        <taxon>Camellia</taxon>
    </lineage>
</organism>
<accession>A0ACC0IDX7</accession>
<protein>
    <submittedName>
        <fullName evidence="1">WD repeat-containing protein 53</fullName>
    </submittedName>
</protein>
<keyword evidence="2" id="KW-1185">Reference proteome</keyword>
<dbReference type="EMBL" id="CM045763">
    <property type="protein sequence ID" value="KAI8023070.1"/>
    <property type="molecule type" value="Genomic_DNA"/>
</dbReference>
<reference evidence="1 2" key="1">
    <citation type="journal article" date="2022" name="Plant J.">
        <title>Chromosome-level genome of Camellia lanceoleosa provides a valuable resource for understanding genome evolution and self-incompatibility.</title>
        <authorList>
            <person name="Gong W."/>
            <person name="Xiao S."/>
            <person name="Wang L."/>
            <person name="Liao Z."/>
            <person name="Chang Y."/>
            <person name="Mo W."/>
            <person name="Hu G."/>
            <person name="Li W."/>
            <person name="Zhao G."/>
            <person name="Zhu H."/>
            <person name="Hu X."/>
            <person name="Ji K."/>
            <person name="Xiang X."/>
            <person name="Song Q."/>
            <person name="Yuan D."/>
            <person name="Jin S."/>
            <person name="Zhang L."/>
        </authorList>
    </citation>
    <scope>NUCLEOTIDE SEQUENCE [LARGE SCALE GENOMIC DNA]</scope>
    <source>
        <strain evidence="1">SQ_2022a</strain>
    </source>
</reference>
<name>A0ACC0IDX7_9ERIC</name>
<comment type="caution">
    <text evidence="1">The sequence shown here is derived from an EMBL/GenBank/DDBJ whole genome shotgun (WGS) entry which is preliminary data.</text>
</comment>
<gene>
    <name evidence="1" type="ORF">LOK49_LG03G01199</name>
</gene>
<sequence>MICGSVQFFPWRPWEVITGGLDSKLVMWDFSKGHPKKLVDFGVPDTDNVGSAGQCLNPAFVHAITIPEVDMVDRLGKVCVVARGDGVVDVIDIESELAVIKAFSMFGEKGKYIISGGNDKLVKAWDCSRYFDATQTSSNSDLLHLSISLSMKVKLALYHSSGLRQPYCLRHIKSGEGIWRTLRTMMPVGLSEMSEIDGESAMHCHF</sequence>
<evidence type="ECO:0000313" key="1">
    <source>
        <dbReference type="EMBL" id="KAI8023070.1"/>
    </source>
</evidence>
<proteinExistence type="predicted"/>
<dbReference type="Proteomes" id="UP001060215">
    <property type="component" value="Chromosome 6"/>
</dbReference>